<dbReference type="SFLD" id="SFLDG01129">
    <property type="entry name" value="C1.5:_HAD__Beta-PGM__Phosphata"/>
    <property type="match status" value="1"/>
</dbReference>
<feature type="region of interest" description="Disordered" evidence="1">
    <location>
        <begin position="193"/>
        <end position="219"/>
    </location>
</feature>
<dbReference type="GO" id="GO:0008967">
    <property type="term" value="F:phosphoglycolate phosphatase activity"/>
    <property type="evidence" value="ECO:0007669"/>
    <property type="project" value="TreeGrafter"/>
</dbReference>
<dbReference type="AlphaFoldDB" id="A0A9E8KPV4"/>
<protein>
    <submittedName>
        <fullName evidence="2">GMP/IMP nucleotidase</fullName>
        <ecNumber evidence="2">3.1.3.5</ecNumber>
    </submittedName>
</protein>
<dbReference type="GO" id="GO:0006281">
    <property type="term" value="P:DNA repair"/>
    <property type="evidence" value="ECO:0007669"/>
    <property type="project" value="TreeGrafter"/>
</dbReference>
<dbReference type="InterPro" id="IPR050155">
    <property type="entry name" value="HAD-like_hydrolase_sf"/>
</dbReference>
<dbReference type="InterPro" id="IPR006439">
    <property type="entry name" value="HAD-SF_hydro_IA"/>
</dbReference>
<evidence type="ECO:0000313" key="3">
    <source>
        <dbReference type="Proteomes" id="UP001164472"/>
    </source>
</evidence>
<keyword evidence="3" id="KW-1185">Reference proteome</keyword>
<dbReference type="GO" id="GO:0005829">
    <property type="term" value="C:cytosol"/>
    <property type="evidence" value="ECO:0007669"/>
    <property type="project" value="TreeGrafter"/>
</dbReference>
<dbReference type="Pfam" id="PF13419">
    <property type="entry name" value="HAD_2"/>
    <property type="match status" value="1"/>
</dbReference>
<evidence type="ECO:0000313" key="2">
    <source>
        <dbReference type="EMBL" id="UZW74570.1"/>
    </source>
</evidence>
<feature type="compositionally biased region" description="Basic and acidic residues" evidence="1">
    <location>
        <begin position="194"/>
        <end position="219"/>
    </location>
</feature>
<dbReference type="InterPro" id="IPR023214">
    <property type="entry name" value="HAD_sf"/>
</dbReference>
<dbReference type="GO" id="GO:0008253">
    <property type="term" value="F:5'-nucleotidase activity"/>
    <property type="evidence" value="ECO:0007669"/>
    <property type="project" value="UniProtKB-EC"/>
</dbReference>
<keyword evidence="2" id="KW-0378">Hydrolase</keyword>
<dbReference type="SFLD" id="SFLDS00003">
    <property type="entry name" value="Haloacid_Dehalogenase"/>
    <property type="match status" value="1"/>
</dbReference>
<dbReference type="Gene3D" id="3.40.50.1000">
    <property type="entry name" value="HAD superfamily/HAD-like"/>
    <property type="match status" value="1"/>
</dbReference>
<sequence>MINWNNVDSVFLDMDGTLLDLHFDNYFWLTHLPNRYSDIKGVSKSEANETLLKLIKQEEGTLNWYCLDFWTETLGVNITELKQEIQHLIAFRPHVKTFLQELQDTRHRVVLVTNAHNKSLNLKLSITGLDHYVDAIICSHDLKLPKENPYFWEKLQNVEPFDKSRTMLIDDSLAVLKSAQEYGIQHIYSIVQPDSKKPPRKNEEFPSIDRFDLHSAKGR</sequence>
<dbReference type="KEGG" id="asem:NNL22_16330"/>
<dbReference type="RefSeq" id="WP_251812656.1">
    <property type="nucleotide sequence ID" value="NZ_CP101527.1"/>
</dbReference>
<dbReference type="CDD" id="cd01427">
    <property type="entry name" value="HAD_like"/>
    <property type="match status" value="1"/>
</dbReference>
<dbReference type="PANTHER" id="PTHR43434">
    <property type="entry name" value="PHOSPHOGLYCOLATE PHOSPHATASE"/>
    <property type="match status" value="1"/>
</dbReference>
<dbReference type="NCBIfam" id="NF011564">
    <property type="entry name" value="PRK14988.1"/>
    <property type="match status" value="1"/>
</dbReference>
<dbReference type="Proteomes" id="UP001164472">
    <property type="component" value="Chromosome"/>
</dbReference>
<dbReference type="InterPro" id="IPR036412">
    <property type="entry name" value="HAD-like_sf"/>
</dbReference>
<dbReference type="NCBIfam" id="TIGR01509">
    <property type="entry name" value="HAD-SF-IA-v3"/>
    <property type="match status" value="1"/>
</dbReference>
<evidence type="ECO:0000256" key="1">
    <source>
        <dbReference type="SAM" id="MobiDB-lite"/>
    </source>
</evidence>
<name>A0A9E8KPV4_9ALTE</name>
<reference evidence="2" key="1">
    <citation type="submission" date="2022-07" db="EMBL/GenBank/DDBJ databases">
        <title>Alkalimarinus sp. nov., isolated from gut of a Alitta virens.</title>
        <authorList>
            <person name="Yang A.I."/>
            <person name="Shin N.-R."/>
        </authorList>
    </citation>
    <scope>NUCLEOTIDE SEQUENCE</scope>
    <source>
        <strain evidence="2">FA028</strain>
    </source>
</reference>
<dbReference type="PANTHER" id="PTHR43434:SF3">
    <property type="entry name" value="GMP_IMP NUCLEOTIDASE YRFG"/>
    <property type="match status" value="1"/>
</dbReference>
<dbReference type="EMBL" id="CP101527">
    <property type="protein sequence ID" value="UZW74570.1"/>
    <property type="molecule type" value="Genomic_DNA"/>
</dbReference>
<organism evidence="2 3">
    <name type="scientific">Alkalimarinus sediminis</name>
    <dbReference type="NCBI Taxonomy" id="1632866"/>
    <lineage>
        <taxon>Bacteria</taxon>
        <taxon>Pseudomonadati</taxon>
        <taxon>Pseudomonadota</taxon>
        <taxon>Gammaproteobacteria</taxon>
        <taxon>Alteromonadales</taxon>
        <taxon>Alteromonadaceae</taxon>
        <taxon>Alkalimarinus</taxon>
    </lineage>
</organism>
<dbReference type="SUPFAM" id="SSF56784">
    <property type="entry name" value="HAD-like"/>
    <property type="match status" value="1"/>
</dbReference>
<accession>A0A9E8KPV4</accession>
<proteinExistence type="predicted"/>
<dbReference type="InterPro" id="IPR041492">
    <property type="entry name" value="HAD_2"/>
</dbReference>
<dbReference type="EC" id="3.1.3.5" evidence="2"/>
<gene>
    <name evidence="2" type="primary">yrfG</name>
    <name evidence="2" type="ORF">NNL22_16330</name>
</gene>